<keyword evidence="2" id="KW-0808">Transferase</keyword>
<evidence type="ECO:0000313" key="4">
    <source>
        <dbReference type="EMBL" id="KAF6019942.1"/>
    </source>
</evidence>
<comment type="caution">
    <text evidence="4">The sequence shown here is derived from an EMBL/GenBank/DDBJ whole genome shotgun (WGS) entry which is preliminary data.</text>
</comment>
<organism evidence="4 5">
    <name type="scientific">Bugula neritina</name>
    <name type="common">Brown bryozoan</name>
    <name type="synonym">Sertularia neritina</name>
    <dbReference type="NCBI Taxonomy" id="10212"/>
    <lineage>
        <taxon>Eukaryota</taxon>
        <taxon>Metazoa</taxon>
        <taxon>Spiralia</taxon>
        <taxon>Lophotrochozoa</taxon>
        <taxon>Bryozoa</taxon>
        <taxon>Gymnolaemata</taxon>
        <taxon>Cheilostomatida</taxon>
        <taxon>Flustrina</taxon>
        <taxon>Buguloidea</taxon>
        <taxon>Bugulidae</taxon>
        <taxon>Bugula</taxon>
    </lineage>
</organism>
<dbReference type="InterPro" id="IPR027417">
    <property type="entry name" value="P-loop_NTPase"/>
</dbReference>
<dbReference type="GO" id="GO:0008146">
    <property type="term" value="F:sulfotransferase activity"/>
    <property type="evidence" value="ECO:0007669"/>
    <property type="project" value="InterPro"/>
</dbReference>
<dbReference type="Proteomes" id="UP000593567">
    <property type="component" value="Unassembled WGS sequence"/>
</dbReference>
<dbReference type="OrthoDB" id="205623at2759"/>
<proteinExistence type="inferred from homology"/>
<evidence type="ECO:0000256" key="1">
    <source>
        <dbReference type="ARBA" id="ARBA00005771"/>
    </source>
</evidence>
<sequence length="312" mass="36677">MALYQHPWGASVTNEYFISDDGTVKVPARVKDDFATLRRDLLEYKWDSRDFLLSSYFKNGTHYVWEIMMMLIQGSAEYVNLFKEACMIDMFPLSKVDQFIPSPRVLNSHYCLDVLPREFRGRKTVVVIRNPKDSAVSAYHHECKMLKGIIRHEEFTNLPFSEYLKMHIFGRDRPYGNYFDYIEHMWPLRDDPNVLILFFENIKMNPVENIQKINEFMGTQRSPELIQQIADATSFNNMKAAKISQKKQNAVLSESFMKITNKVDQMYRKGQIGDWKNHFTVADNEMVDEFLAKWPLSKEIPFVYEVPADSTE</sequence>
<name>A0A7J7J183_BUGNE</name>
<dbReference type="EMBL" id="VXIV02003204">
    <property type="protein sequence ID" value="KAF6019942.1"/>
    <property type="molecule type" value="Genomic_DNA"/>
</dbReference>
<dbReference type="PANTHER" id="PTHR11783">
    <property type="entry name" value="SULFOTRANSFERASE SULT"/>
    <property type="match status" value="1"/>
</dbReference>
<accession>A0A7J7J183</accession>
<dbReference type="SUPFAM" id="SSF52540">
    <property type="entry name" value="P-loop containing nucleoside triphosphate hydrolases"/>
    <property type="match status" value="1"/>
</dbReference>
<dbReference type="InterPro" id="IPR000863">
    <property type="entry name" value="Sulfotransferase_dom"/>
</dbReference>
<comment type="similarity">
    <text evidence="1">Belongs to the sulfotransferase 1 family.</text>
</comment>
<feature type="domain" description="Sulfotransferase" evidence="3">
    <location>
        <begin position="49"/>
        <end position="293"/>
    </location>
</feature>
<dbReference type="Pfam" id="PF00685">
    <property type="entry name" value="Sulfotransfer_1"/>
    <property type="match status" value="1"/>
</dbReference>
<dbReference type="AlphaFoldDB" id="A0A7J7J183"/>
<evidence type="ECO:0000259" key="3">
    <source>
        <dbReference type="Pfam" id="PF00685"/>
    </source>
</evidence>
<protein>
    <recommendedName>
        <fullName evidence="3">Sulfotransferase domain-containing protein</fullName>
    </recommendedName>
</protein>
<reference evidence="4" key="1">
    <citation type="submission" date="2020-06" db="EMBL/GenBank/DDBJ databases">
        <title>Draft genome of Bugula neritina, a colonial animal packing powerful symbionts and potential medicines.</title>
        <authorList>
            <person name="Rayko M."/>
        </authorList>
    </citation>
    <scope>NUCLEOTIDE SEQUENCE [LARGE SCALE GENOMIC DNA]</scope>
    <source>
        <strain evidence="4">Kwan_BN1</strain>
    </source>
</reference>
<keyword evidence="5" id="KW-1185">Reference proteome</keyword>
<evidence type="ECO:0000256" key="2">
    <source>
        <dbReference type="ARBA" id="ARBA00022679"/>
    </source>
</evidence>
<evidence type="ECO:0000313" key="5">
    <source>
        <dbReference type="Proteomes" id="UP000593567"/>
    </source>
</evidence>
<gene>
    <name evidence="4" type="ORF">EB796_021762</name>
</gene>
<dbReference type="Gene3D" id="3.40.50.300">
    <property type="entry name" value="P-loop containing nucleotide triphosphate hydrolases"/>
    <property type="match status" value="1"/>
</dbReference>